<dbReference type="InterPro" id="IPR002104">
    <property type="entry name" value="Integrase_catalytic"/>
</dbReference>
<evidence type="ECO:0000256" key="1">
    <source>
        <dbReference type="ARBA" id="ARBA00023172"/>
    </source>
</evidence>
<keyword evidence="1" id="KW-0233">DNA recombination</keyword>
<dbReference type="AlphaFoldDB" id="A0A0K0X5B2"/>
<evidence type="ECO:0000259" key="2">
    <source>
        <dbReference type="PROSITE" id="PS51898"/>
    </source>
</evidence>
<dbReference type="InterPro" id="IPR013762">
    <property type="entry name" value="Integrase-like_cat_sf"/>
</dbReference>
<organism evidence="3 4">
    <name type="scientific">Mycolicibacterium goodii</name>
    <name type="common">Mycobacterium goodii</name>
    <dbReference type="NCBI Taxonomy" id="134601"/>
    <lineage>
        <taxon>Bacteria</taxon>
        <taxon>Bacillati</taxon>
        <taxon>Actinomycetota</taxon>
        <taxon>Actinomycetes</taxon>
        <taxon>Mycobacteriales</taxon>
        <taxon>Mycobacteriaceae</taxon>
        <taxon>Mycolicibacterium</taxon>
    </lineage>
</organism>
<protein>
    <recommendedName>
        <fullName evidence="2">Tyr recombinase domain-containing protein</fullName>
    </recommendedName>
</protein>
<dbReference type="PROSITE" id="PS51898">
    <property type="entry name" value="TYR_RECOMBINASE"/>
    <property type="match status" value="1"/>
</dbReference>
<dbReference type="GO" id="GO:0006310">
    <property type="term" value="P:DNA recombination"/>
    <property type="evidence" value="ECO:0007669"/>
    <property type="project" value="UniProtKB-KW"/>
</dbReference>
<sequence length="103" mass="11030">MNEVGEPYTPDSLTRMWRKMAKAVGVRSIRLHDARHTAAMAMHLRGAPLAVIAKWIGHADASTTARLCAHSEDDALKDVPGTLRTVVTSGVTTVRPTLTVVGG</sequence>
<proteinExistence type="predicted"/>
<dbReference type="OrthoDB" id="4326943at2"/>
<name>A0A0K0X5B2_MYCGD</name>
<dbReference type="GO" id="GO:0003677">
    <property type="term" value="F:DNA binding"/>
    <property type="evidence" value="ECO:0007669"/>
    <property type="project" value="InterPro"/>
</dbReference>
<dbReference type="STRING" id="134601.AFA91_12680"/>
<feature type="domain" description="Tyr recombinase" evidence="2">
    <location>
        <begin position="1"/>
        <end position="81"/>
    </location>
</feature>
<evidence type="ECO:0000313" key="4">
    <source>
        <dbReference type="Proteomes" id="UP000062255"/>
    </source>
</evidence>
<dbReference type="GO" id="GO:0015074">
    <property type="term" value="P:DNA integration"/>
    <property type="evidence" value="ECO:0007669"/>
    <property type="project" value="InterPro"/>
</dbReference>
<dbReference type="PATRIC" id="fig|134601.6.peg.2633"/>
<dbReference type="Proteomes" id="UP000062255">
    <property type="component" value="Chromosome"/>
</dbReference>
<dbReference type="EMBL" id="CP012150">
    <property type="protein sequence ID" value="AKS32591.1"/>
    <property type="molecule type" value="Genomic_DNA"/>
</dbReference>
<dbReference type="Pfam" id="PF00589">
    <property type="entry name" value="Phage_integrase"/>
    <property type="match status" value="1"/>
</dbReference>
<evidence type="ECO:0000313" key="3">
    <source>
        <dbReference type="EMBL" id="AKS32591.1"/>
    </source>
</evidence>
<dbReference type="Gene3D" id="1.10.443.10">
    <property type="entry name" value="Intergrase catalytic core"/>
    <property type="match status" value="1"/>
</dbReference>
<dbReference type="InterPro" id="IPR011010">
    <property type="entry name" value="DNA_brk_join_enz"/>
</dbReference>
<reference evidence="3 4" key="1">
    <citation type="submission" date="2015-07" db="EMBL/GenBank/DDBJ databases">
        <title>Complete genome sequence of Mycobacterium goodii X7B, a facultative thermophilic biodesulfurizing bacterium.</title>
        <authorList>
            <person name="Yu B."/>
            <person name="Li F."/>
            <person name="Xu P."/>
        </authorList>
    </citation>
    <scope>NUCLEOTIDE SEQUENCE [LARGE SCALE GENOMIC DNA]</scope>
    <source>
        <strain evidence="3 4">X7B</strain>
    </source>
</reference>
<dbReference type="SUPFAM" id="SSF56349">
    <property type="entry name" value="DNA breaking-rejoining enzymes"/>
    <property type="match status" value="1"/>
</dbReference>
<gene>
    <name evidence="3" type="ORF">AFA91_12680</name>
</gene>
<accession>A0A0K0X5B2</accession>
<dbReference type="KEGG" id="mgo:AFA91_12680"/>